<dbReference type="InterPro" id="IPR036291">
    <property type="entry name" value="NAD(P)-bd_dom_sf"/>
</dbReference>
<proteinExistence type="predicted"/>
<dbReference type="PANTHER" id="PTHR37017:SF11">
    <property type="entry name" value="ESTERASE_LIPASE_THIOESTERASE DOMAIN-CONTAINING PROTEIN"/>
    <property type="match status" value="1"/>
</dbReference>
<dbReference type="Gene3D" id="3.40.50.720">
    <property type="entry name" value="NAD(P)-binding Rossmann-like Domain"/>
    <property type="match status" value="1"/>
</dbReference>
<evidence type="ECO:0000313" key="3">
    <source>
        <dbReference type="Proteomes" id="UP000198891"/>
    </source>
</evidence>
<dbReference type="InterPro" id="IPR029058">
    <property type="entry name" value="AB_hydrolase_fold"/>
</dbReference>
<dbReference type="InterPro" id="IPR052897">
    <property type="entry name" value="Sec-Metab_Biosynth_Hydrolase"/>
</dbReference>
<dbReference type="Gene3D" id="3.40.50.1820">
    <property type="entry name" value="alpha/beta hydrolase"/>
    <property type="match status" value="1"/>
</dbReference>
<dbReference type="STRING" id="381665.SAMN05216554_0672"/>
<accession>A0A1H3KTE2</accession>
<dbReference type="RefSeq" id="WP_245741220.1">
    <property type="nucleotide sequence ID" value="NZ_FNPZ01000001.1"/>
</dbReference>
<sequence length="498" mass="51013">MKIVVIGGTGLIGGNLVERLRQAGHEAVPASPSTGVDTITGAGLAEVLRGADVVVDIPNSPSFDDAPVLEFFQTSTRNIVEAATAAGVRHHVVLSIVGADRMPDIGYMRAKVAQEQIASAGPNPFSIVRATQFFEFIPALAEGGADGDVIRLSSVLMQPIAADDVSAALAVVATGEPLNGVIELAGPEPLRLAELGTRVLAAKGDPRTVVVADETGYFGGTVTDESLTPGNDPRVTVQQYGPTRFADWLAASFGGTDAAPKPKPTVVLVHGAFAESASWNGVIRILHENGITSVAVANPLRSLAGDAAYLRDVIAGIDGPVVLAGHSYAGMVITEAAAGNDSVTALVYAAGFVPKQGESAFDLSTSAPGSTLGDALVAYPVSSGGDEFAIRRDLFHHQFAADVPAQEAGLMAATQRPVTQAALSDSLVTDAPAWTTTPAWFVFGDQDLNIPVAVHRAGAERAASRGTREVAGASHAIGVSQPEAVAATILDAIAAVSE</sequence>
<dbReference type="EMBL" id="FNPZ01000001">
    <property type="protein sequence ID" value="SDY54934.1"/>
    <property type="molecule type" value="Genomic_DNA"/>
</dbReference>
<dbReference type="GO" id="GO:0003824">
    <property type="term" value="F:catalytic activity"/>
    <property type="evidence" value="ECO:0007669"/>
    <property type="project" value="UniProtKB-ARBA"/>
</dbReference>
<organism evidence="2 3">
    <name type="scientific">Herbiconiux ginsengi</name>
    <dbReference type="NCBI Taxonomy" id="381665"/>
    <lineage>
        <taxon>Bacteria</taxon>
        <taxon>Bacillati</taxon>
        <taxon>Actinomycetota</taxon>
        <taxon>Actinomycetes</taxon>
        <taxon>Micrococcales</taxon>
        <taxon>Microbacteriaceae</taxon>
        <taxon>Herbiconiux</taxon>
    </lineage>
</organism>
<dbReference type="Proteomes" id="UP000198891">
    <property type="component" value="Unassembled WGS sequence"/>
</dbReference>
<dbReference type="AlphaFoldDB" id="A0A1H3KTE2"/>
<dbReference type="PANTHER" id="PTHR37017">
    <property type="entry name" value="AB HYDROLASE-1 DOMAIN-CONTAINING PROTEIN-RELATED"/>
    <property type="match status" value="1"/>
</dbReference>
<dbReference type="SUPFAM" id="SSF53474">
    <property type="entry name" value="alpha/beta-Hydrolases"/>
    <property type="match status" value="1"/>
</dbReference>
<dbReference type="InterPro" id="IPR000073">
    <property type="entry name" value="AB_hydrolase_1"/>
</dbReference>
<protein>
    <submittedName>
        <fullName evidence="2">Uncharacterized conserved protein YbjT, contains NAD(P)-binding and DUF2867 domains</fullName>
    </submittedName>
</protein>
<evidence type="ECO:0000313" key="2">
    <source>
        <dbReference type="EMBL" id="SDY54934.1"/>
    </source>
</evidence>
<dbReference type="SUPFAM" id="SSF51735">
    <property type="entry name" value="NAD(P)-binding Rossmann-fold domains"/>
    <property type="match status" value="1"/>
</dbReference>
<feature type="domain" description="AB hydrolase-1" evidence="1">
    <location>
        <begin position="266"/>
        <end position="487"/>
    </location>
</feature>
<dbReference type="Pfam" id="PF12697">
    <property type="entry name" value="Abhydrolase_6"/>
    <property type="match status" value="1"/>
</dbReference>
<gene>
    <name evidence="2" type="ORF">SAMN05216554_0672</name>
</gene>
<name>A0A1H3KTE2_9MICO</name>
<keyword evidence="3" id="KW-1185">Reference proteome</keyword>
<evidence type="ECO:0000259" key="1">
    <source>
        <dbReference type="Pfam" id="PF12697"/>
    </source>
</evidence>
<reference evidence="2 3" key="1">
    <citation type="submission" date="2016-10" db="EMBL/GenBank/DDBJ databases">
        <authorList>
            <person name="de Groot N.N."/>
        </authorList>
    </citation>
    <scope>NUCLEOTIDE SEQUENCE [LARGE SCALE GENOMIC DNA]</scope>
    <source>
        <strain evidence="2 3">CGMCC 4.3491</strain>
    </source>
</reference>